<accession>A0A5C3KNL1</accession>
<dbReference type="AlphaFoldDB" id="A0A5C3KNL1"/>
<protein>
    <recommendedName>
        <fullName evidence="3">Mediator of RNA polymerase II transcription subunit 25</fullName>
    </recommendedName>
</protein>
<name>A0A5C3KNL1_COPMA</name>
<proteinExistence type="predicted"/>
<dbReference type="EMBL" id="ML210262">
    <property type="protein sequence ID" value="TFK21625.1"/>
    <property type="molecule type" value="Genomic_DNA"/>
</dbReference>
<dbReference type="OrthoDB" id="3263163at2759"/>
<organism evidence="1 2">
    <name type="scientific">Coprinopsis marcescibilis</name>
    <name type="common">Agaric fungus</name>
    <name type="synonym">Psathyrella marcescibilis</name>
    <dbReference type="NCBI Taxonomy" id="230819"/>
    <lineage>
        <taxon>Eukaryota</taxon>
        <taxon>Fungi</taxon>
        <taxon>Dikarya</taxon>
        <taxon>Basidiomycota</taxon>
        <taxon>Agaricomycotina</taxon>
        <taxon>Agaricomycetes</taxon>
        <taxon>Agaricomycetidae</taxon>
        <taxon>Agaricales</taxon>
        <taxon>Agaricineae</taxon>
        <taxon>Psathyrellaceae</taxon>
        <taxon>Coprinopsis</taxon>
    </lineage>
</organism>
<dbReference type="STRING" id="230819.A0A5C3KNL1"/>
<reference evidence="1 2" key="1">
    <citation type="journal article" date="2019" name="Nat. Ecol. Evol.">
        <title>Megaphylogeny resolves global patterns of mushroom evolution.</title>
        <authorList>
            <person name="Varga T."/>
            <person name="Krizsan K."/>
            <person name="Foldi C."/>
            <person name="Dima B."/>
            <person name="Sanchez-Garcia M."/>
            <person name="Sanchez-Ramirez S."/>
            <person name="Szollosi G.J."/>
            <person name="Szarkandi J.G."/>
            <person name="Papp V."/>
            <person name="Albert L."/>
            <person name="Andreopoulos W."/>
            <person name="Angelini C."/>
            <person name="Antonin V."/>
            <person name="Barry K.W."/>
            <person name="Bougher N.L."/>
            <person name="Buchanan P."/>
            <person name="Buyck B."/>
            <person name="Bense V."/>
            <person name="Catcheside P."/>
            <person name="Chovatia M."/>
            <person name="Cooper J."/>
            <person name="Damon W."/>
            <person name="Desjardin D."/>
            <person name="Finy P."/>
            <person name="Geml J."/>
            <person name="Haridas S."/>
            <person name="Hughes K."/>
            <person name="Justo A."/>
            <person name="Karasinski D."/>
            <person name="Kautmanova I."/>
            <person name="Kiss B."/>
            <person name="Kocsube S."/>
            <person name="Kotiranta H."/>
            <person name="LaButti K.M."/>
            <person name="Lechner B.E."/>
            <person name="Liimatainen K."/>
            <person name="Lipzen A."/>
            <person name="Lukacs Z."/>
            <person name="Mihaltcheva S."/>
            <person name="Morgado L.N."/>
            <person name="Niskanen T."/>
            <person name="Noordeloos M.E."/>
            <person name="Ohm R.A."/>
            <person name="Ortiz-Santana B."/>
            <person name="Ovrebo C."/>
            <person name="Racz N."/>
            <person name="Riley R."/>
            <person name="Savchenko A."/>
            <person name="Shiryaev A."/>
            <person name="Soop K."/>
            <person name="Spirin V."/>
            <person name="Szebenyi C."/>
            <person name="Tomsovsky M."/>
            <person name="Tulloss R.E."/>
            <person name="Uehling J."/>
            <person name="Grigoriev I.V."/>
            <person name="Vagvolgyi C."/>
            <person name="Papp T."/>
            <person name="Martin F.M."/>
            <person name="Miettinen O."/>
            <person name="Hibbett D.S."/>
            <person name="Nagy L.G."/>
        </authorList>
    </citation>
    <scope>NUCLEOTIDE SEQUENCE [LARGE SCALE GENOMIC DNA]</scope>
    <source>
        <strain evidence="1 2">CBS 121175</strain>
    </source>
</reference>
<gene>
    <name evidence="1" type="ORF">FA15DRAFT_658131</name>
</gene>
<keyword evidence="2" id="KW-1185">Reference proteome</keyword>
<evidence type="ECO:0000313" key="2">
    <source>
        <dbReference type="Proteomes" id="UP000307440"/>
    </source>
</evidence>
<evidence type="ECO:0008006" key="3">
    <source>
        <dbReference type="Google" id="ProtNLM"/>
    </source>
</evidence>
<sequence length="301" mass="32944">MIQNLFLPRAPCRASVVLFLIENSAAMSRVWPTMRDVYLEPLLKRIDRLNTLVPINVLALETVPSGSSGSRPAPQAHSTSHGLEKIKFHNNPDTRISTAKVDSAIDIDRTAVVEMRQLLASIRFEGQPVTGHLIVVAASAPVDNPLLGIQQYAWFLLADKLTQANAFCHLVLAPSKENMGSLIGLFDKTVFLQKNVDIPLPAHATSASTGYILKFCNDPKVTLPSPSQPLENTKAGFQPRNGSMNSEADFKLRSSRGVASSWAYHRQQGQFDGASRRASREDKIDAFSGVVQVLESAPWTS</sequence>
<evidence type="ECO:0000313" key="1">
    <source>
        <dbReference type="EMBL" id="TFK21625.1"/>
    </source>
</evidence>
<dbReference type="Proteomes" id="UP000307440">
    <property type="component" value="Unassembled WGS sequence"/>
</dbReference>